<accession>A0A2T1DG75</accession>
<evidence type="ECO:0000313" key="1">
    <source>
        <dbReference type="EMBL" id="PSB19451.1"/>
    </source>
</evidence>
<evidence type="ECO:0008006" key="3">
    <source>
        <dbReference type="Google" id="ProtNLM"/>
    </source>
</evidence>
<gene>
    <name evidence="1" type="ORF">C7B65_11055</name>
</gene>
<dbReference type="AlphaFoldDB" id="A0A2T1DG75"/>
<dbReference type="STRING" id="1920490.GCA_001895925_04658"/>
<protein>
    <recommendedName>
        <fullName evidence="3">PH domain-containing protein</fullName>
    </recommendedName>
</protein>
<dbReference type="RefSeq" id="WP_073071895.1">
    <property type="nucleotide sequence ID" value="NZ_MPPI01000013.1"/>
</dbReference>
<dbReference type="Proteomes" id="UP000238634">
    <property type="component" value="Unassembled WGS sequence"/>
</dbReference>
<name>A0A2T1DG75_9CYAN</name>
<comment type="caution">
    <text evidence="1">The sequence shown here is derived from an EMBL/GenBank/DDBJ whole genome shotgun (WGS) entry which is preliminary data.</text>
</comment>
<dbReference type="EMBL" id="PVWG01000010">
    <property type="protein sequence ID" value="PSB19451.1"/>
    <property type="molecule type" value="Genomic_DNA"/>
</dbReference>
<dbReference type="OrthoDB" id="531324at2"/>
<evidence type="ECO:0000313" key="2">
    <source>
        <dbReference type="Proteomes" id="UP000238634"/>
    </source>
</evidence>
<keyword evidence="2" id="KW-1185">Reference proteome</keyword>
<proteinExistence type="predicted"/>
<reference evidence="1 2" key="1">
    <citation type="submission" date="2018-02" db="EMBL/GenBank/DDBJ databases">
        <authorList>
            <person name="Cohen D.B."/>
            <person name="Kent A.D."/>
        </authorList>
    </citation>
    <scope>NUCLEOTIDE SEQUENCE [LARGE SCALE GENOMIC DNA]</scope>
    <source>
        <strain evidence="1 2">ULC007</strain>
    </source>
</reference>
<sequence>MFKVISPGFSQECDRWLDALTTAKSLMPQCKWMQDVRIFEDGHLVWIYSRSHKYPQFVGAGTYDRLAKRFLLETIVDENAVEIRNDEELSN</sequence>
<organism evidence="1 2">
    <name type="scientific">Phormidesmis priestleyi ULC007</name>
    <dbReference type="NCBI Taxonomy" id="1920490"/>
    <lineage>
        <taxon>Bacteria</taxon>
        <taxon>Bacillati</taxon>
        <taxon>Cyanobacteriota</taxon>
        <taxon>Cyanophyceae</taxon>
        <taxon>Leptolyngbyales</taxon>
        <taxon>Leptolyngbyaceae</taxon>
        <taxon>Phormidesmis</taxon>
    </lineage>
</organism>
<reference evidence="1 2" key="2">
    <citation type="submission" date="2018-03" db="EMBL/GenBank/DDBJ databases">
        <title>The ancient ancestry and fast evolution of plastids.</title>
        <authorList>
            <person name="Moore K.R."/>
            <person name="Magnabosco C."/>
            <person name="Momper L."/>
            <person name="Gold D.A."/>
            <person name="Bosak T."/>
            <person name="Fournier G.P."/>
        </authorList>
    </citation>
    <scope>NUCLEOTIDE SEQUENCE [LARGE SCALE GENOMIC DNA]</scope>
    <source>
        <strain evidence="1 2">ULC007</strain>
    </source>
</reference>